<keyword evidence="4" id="KW-0812">Transmembrane</keyword>
<dbReference type="GO" id="GO:0005506">
    <property type="term" value="F:iron ion binding"/>
    <property type="evidence" value="ECO:0007669"/>
    <property type="project" value="InterPro"/>
</dbReference>
<organism evidence="6 7">
    <name type="scientific">Lolium multiflorum</name>
    <name type="common">Italian ryegrass</name>
    <name type="synonym">Lolium perenne subsp. multiflorum</name>
    <dbReference type="NCBI Taxonomy" id="4521"/>
    <lineage>
        <taxon>Eukaryota</taxon>
        <taxon>Viridiplantae</taxon>
        <taxon>Streptophyta</taxon>
        <taxon>Embryophyta</taxon>
        <taxon>Tracheophyta</taxon>
        <taxon>Spermatophyta</taxon>
        <taxon>Magnoliopsida</taxon>
        <taxon>Liliopsida</taxon>
        <taxon>Poales</taxon>
        <taxon>Poaceae</taxon>
        <taxon>BOP clade</taxon>
        <taxon>Pooideae</taxon>
        <taxon>Poodae</taxon>
        <taxon>Poeae</taxon>
        <taxon>Poeae Chloroplast Group 2 (Poeae type)</taxon>
        <taxon>Loliodinae</taxon>
        <taxon>Loliinae</taxon>
        <taxon>Lolium</taxon>
    </lineage>
</organism>
<keyword evidence="7" id="KW-1185">Reference proteome</keyword>
<feature type="transmembrane region" description="Helical" evidence="4">
    <location>
        <begin position="6"/>
        <end position="24"/>
    </location>
</feature>
<dbReference type="GO" id="GO:0020037">
    <property type="term" value="F:heme binding"/>
    <property type="evidence" value="ECO:0007669"/>
    <property type="project" value="InterPro"/>
</dbReference>
<dbReference type="SUPFAM" id="SSF48264">
    <property type="entry name" value="Cytochrome P450"/>
    <property type="match status" value="1"/>
</dbReference>
<dbReference type="PANTHER" id="PTHR47955">
    <property type="entry name" value="CYTOCHROME P450 FAMILY 71 PROTEIN"/>
    <property type="match status" value="1"/>
</dbReference>
<keyword evidence="3" id="KW-0408">Iron</keyword>
<gene>
    <name evidence="5" type="ORF">QYE76_021147</name>
    <name evidence="6" type="ORF">QYE76_021155</name>
</gene>
<evidence type="ECO:0000256" key="1">
    <source>
        <dbReference type="ARBA" id="ARBA00010617"/>
    </source>
</evidence>
<keyword evidence="2" id="KW-0479">Metal-binding</keyword>
<keyword evidence="4" id="KW-1133">Transmembrane helix</keyword>
<proteinExistence type="inferred from homology"/>
<dbReference type="GO" id="GO:0004497">
    <property type="term" value="F:monooxygenase activity"/>
    <property type="evidence" value="ECO:0007669"/>
    <property type="project" value="InterPro"/>
</dbReference>
<comment type="caution">
    <text evidence="6">The sequence shown here is derived from an EMBL/GenBank/DDBJ whole genome shotgun (WGS) entry which is preliminary data.</text>
</comment>
<reference evidence="6" key="1">
    <citation type="submission" date="2023-07" db="EMBL/GenBank/DDBJ databases">
        <title>A chromosome-level genome assembly of Lolium multiflorum.</title>
        <authorList>
            <person name="Chen Y."/>
            <person name="Copetti D."/>
            <person name="Kolliker R."/>
            <person name="Studer B."/>
        </authorList>
    </citation>
    <scope>NUCLEOTIDE SEQUENCE</scope>
    <source>
        <strain evidence="6">02402/16</strain>
        <tissue evidence="6">Leaf</tissue>
    </source>
</reference>
<dbReference type="AlphaFoldDB" id="A0AAD8R634"/>
<dbReference type="GO" id="GO:0016705">
    <property type="term" value="F:oxidoreductase activity, acting on paired donors, with incorporation or reduction of molecular oxygen"/>
    <property type="evidence" value="ECO:0007669"/>
    <property type="project" value="InterPro"/>
</dbReference>
<evidence type="ECO:0000313" key="6">
    <source>
        <dbReference type="EMBL" id="KAK1615638.1"/>
    </source>
</evidence>
<evidence type="ECO:0000256" key="4">
    <source>
        <dbReference type="SAM" id="Phobius"/>
    </source>
</evidence>
<dbReference type="PANTHER" id="PTHR47955:SF21">
    <property type="entry name" value="OS06G0642300 PROTEIN"/>
    <property type="match status" value="1"/>
</dbReference>
<dbReference type="Proteomes" id="UP001231189">
    <property type="component" value="Unassembled WGS sequence"/>
</dbReference>
<dbReference type="EMBL" id="JAUUTY010000006">
    <property type="protein sequence ID" value="KAK1615638.1"/>
    <property type="molecule type" value="Genomic_DNA"/>
</dbReference>
<dbReference type="EMBL" id="JAUUTY010000006">
    <property type="protein sequence ID" value="KAK1615630.1"/>
    <property type="molecule type" value="Genomic_DNA"/>
</dbReference>
<protein>
    <submittedName>
        <fullName evidence="6">Uncharacterized protein</fullName>
    </submittedName>
</protein>
<name>A0AAD8R634_LOLMU</name>
<evidence type="ECO:0000313" key="5">
    <source>
        <dbReference type="EMBL" id="KAK1615630.1"/>
    </source>
</evidence>
<sequence>MAADLPSFYVFLLVVILPLVYLAFSRRRSGSGQRLPPSPWALPVIGHLHHLAGALPHRALRDLARRHGPLMLLRFGEVSVVVASNLVFMMRRSNTYSSNVALPCLYGHASK</sequence>
<keyword evidence="4" id="KW-0472">Membrane</keyword>
<comment type="similarity">
    <text evidence="1">Belongs to the cytochrome P450 family.</text>
</comment>
<accession>A0AAD8R634</accession>
<evidence type="ECO:0000256" key="2">
    <source>
        <dbReference type="ARBA" id="ARBA00022723"/>
    </source>
</evidence>
<dbReference type="InterPro" id="IPR036396">
    <property type="entry name" value="Cyt_P450_sf"/>
</dbReference>
<evidence type="ECO:0000256" key="3">
    <source>
        <dbReference type="ARBA" id="ARBA00023004"/>
    </source>
</evidence>
<dbReference type="Gene3D" id="1.10.630.10">
    <property type="entry name" value="Cytochrome P450"/>
    <property type="match status" value="1"/>
</dbReference>
<evidence type="ECO:0000313" key="7">
    <source>
        <dbReference type="Proteomes" id="UP001231189"/>
    </source>
</evidence>